<organism evidence="1 2">
    <name type="scientific">Sesamum indicum</name>
    <name type="common">Oriental sesame</name>
    <name type="synonym">Sesamum orientale</name>
    <dbReference type="NCBI Taxonomy" id="4182"/>
    <lineage>
        <taxon>Eukaryota</taxon>
        <taxon>Viridiplantae</taxon>
        <taxon>Streptophyta</taxon>
        <taxon>Embryophyta</taxon>
        <taxon>Tracheophyta</taxon>
        <taxon>Spermatophyta</taxon>
        <taxon>Magnoliopsida</taxon>
        <taxon>eudicotyledons</taxon>
        <taxon>Gunneridae</taxon>
        <taxon>Pentapetalae</taxon>
        <taxon>asterids</taxon>
        <taxon>lamiids</taxon>
        <taxon>Lamiales</taxon>
        <taxon>Pedaliaceae</taxon>
        <taxon>Sesamum</taxon>
    </lineage>
</organism>
<dbReference type="OrthoDB" id="1685174at2759"/>
<keyword evidence="1" id="KW-1185">Reference proteome</keyword>
<sequence length="139" mass="16317">MVMKYGAFEFLVMPFNLTNAPATLSTLMNQNLDRARRPFVADSDETHEHELYAKVSKCLFAQETISFLGHIVERGRIQMDPKKVHAIEEWRLPSNVHDLRSFLDLANYYRYFVKGYSEIAQPLTDLLKKMETWNWTPQC</sequence>
<reference evidence="2" key="1">
    <citation type="submission" date="2025-08" db="UniProtKB">
        <authorList>
            <consortium name="RefSeq"/>
        </authorList>
    </citation>
    <scope>IDENTIFICATION</scope>
</reference>
<dbReference type="AlphaFoldDB" id="A0A8M8UUU1"/>
<dbReference type="Gene3D" id="3.30.70.270">
    <property type="match status" value="3"/>
</dbReference>
<dbReference type="InterPro" id="IPR051320">
    <property type="entry name" value="Viral_Replic_Matur_Polypro"/>
</dbReference>
<dbReference type="PANTHER" id="PTHR33064:SF37">
    <property type="entry name" value="RIBONUCLEASE H"/>
    <property type="match status" value="1"/>
</dbReference>
<dbReference type="Proteomes" id="UP000504604">
    <property type="component" value="Linkage group LG2"/>
</dbReference>
<dbReference type="GeneID" id="110011580"/>
<dbReference type="KEGG" id="sind:110011580"/>
<proteinExistence type="predicted"/>
<name>A0A8M8UUU1_SESIN</name>
<dbReference type="InterPro" id="IPR043502">
    <property type="entry name" value="DNA/RNA_pol_sf"/>
</dbReference>
<evidence type="ECO:0000313" key="1">
    <source>
        <dbReference type="Proteomes" id="UP000504604"/>
    </source>
</evidence>
<dbReference type="FunFam" id="3.30.70.270:FF:000020">
    <property type="entry name" value="Transposon Tf2-6 polyprotein-like Protein"/>
    <property type="match status" value="1"/>
</dbReference>
<dbReference type="PANTHER" id="PTHR33064">
    <property type="entry name" value="POL PROTEIN"/>
    <property type="match status" value="1"/>
</dbReference>
<dbReference type="InterPro" id="IPR043128">
    <property type="entry name" value="Rev_trsase/Diguanyl_cyclase"/>
</dbReference>
<dbReference type="SUPFAM" id="SSF56672">
    <property type="entry name" value="DNA/RNA polymerases"/>
    <property type="match status" value="1"/>
</dbReference>
<accession>A0A8M8UUU1</accession>
<dbReference type="RefSeq" id="XP_020547596.1">
    <property type="nucleotide sequence ID" value="XM_020691937.1"/>
</dbReference>
<evidence type="ECO:0000313" key="2">
    <source>
        <dbReference type="RefSeq" id="XP_020547596.1"/>
    </source>
</evidence>
<protein>
    <submittedName>
        <fullName evidence="2">Uncharacterized protein LOC110011580</fullName>
    </submittedName>
</protein>
<gene>
    <name evidence="2" type="primary">LOC110011580</name>
</gene>